<comment type="caution">
    <text evidence="1">The sequence shown here is derived from an EMBL/GenBank/DDBJ whole genome shotgun (WGS) entry which is preliminary data.</text>
</comment>
<organism evidence="1 2">
    <name type="scientific">Pleurodeles waltl</name>
    <name type="common">Iberian ribbed newt</name>
    <dbReference type="NCBI Taxonomy" id="8319"/>
    <lineage>
        <taxon>Eukaryota</taxon>
        <taxon>Metazoa</taxon>
        <taxon>Chordata</taxon>
        <taxon>Craniata</taxon>
        <taxon>Vertebrata</taxon>
        <taxon>Euteleostomi</taxon>
        <taxon>Amphibia</taxon>
        <taxon>Batrachia</taxon>
        <taxon>Caudata</taxon>
        <taxon>Salamandroidea</taxon>
        <taxon>Salamandridae</taxon>
        <taxon>Pleurodelinae</taxon>
        <taxon>Pleurodeles</taxon>
    </lineage>
</organism>
<name>A0AAV7NK65_PLEWA</name>
<dbReference type="Proteomes" id="UP001066276">
    <property type="component" value="Chromosome 8"/>
</dbReference>
<sequence length="76" mass="8481">MWDAWSCGPPWGSWRLGRRTCAGVGRPPVPLEERRGGRLDLGPLPALLRRVNDPVGHKGDDWVPTPESLCHAEEWA</sequence>
<evidence type="ECO:0000313" key="1">
    <source>
        <dbReference type="EMBL" id="KAJ1114753.1"/>
    </source>
</evidence>
<dbReference type="EMBL" id="JANPWB010000012">
    <property type="protein sequence ID" value="KAJ1114753.1"/>
    <property type="molecule type" value="Genomic_DNA"/>
</dbReference>
<evidence type="ECO:0000313" key="2">
    <source>
        <dbReference type="Proteomes" id="UP001066276"/>
    </source>
</evidence>
<dbReference type="AlphaFoldDB" id="A0AAV7NK65"/>
<keyword evidence="2" id="KW-1185">Reference proteome</keyword>
<gene>
    <name evidence="1" type="ORF">NDU88_002984</name>
</gene>
<proteinExistence type="predicted"/>
<accession>A0AAV7NK65</accession>
<protein>
    <submittedName>
        <fullName evidence="1">Uncharacterized protein</fullName>
    </submittedName>
</protein>
<reference evidence="1" key="1">
    <citation type="journal article" date="2022" name="bioRxiv">
        <title>Sequencing and chromosome-scale assembly of the giantPleurodeles waltlgenome.</title>
        <authorList>
            <person name="Brown T."/>
            <person name="Elewa A."/>
            <person name="Iarovenko S."/>
            <person name="Subramanian E."/>
            <person name="Araus A.J."/>
            <person name="Petzold A."/>
            <person name="Susuki M."/>
            <person name="Suzuki K.-i.T."/>
            <person name="Hayashi T."/>
            <person name="Toyoda A."/>
            <person name="Oliveira C."/>
            <person name="Osipova E."/>
            <person name="Leigh N.D."/>
            <person name="Simon A."/>
            <person name="Yun M.H."/>
        </authorList>
    </citation>
    <scope>NUCLEOTIDE SEQUENCE</scope>
    <source>
        <strain evidence="1">20211129_DDA</strain>
        <tissue evidence="1">Liver</tissue>
    </source>
</reference>